<evidence type="ECO:0000256" key="4">
    <source>
        <dbReference type="ARBA" id="ARBA00010286"/>
    </source>
</evidence>
<dbReference type="PROSITE" id="PS00483">
    <property type="entry name" value="DIHYDROOROTASE_2"/>
    <property type="match status" value="1"/>
</dbReference>
<evidence type="ECO:0000256" key="3">
    <source>
        <dbReference type="ARBA" id="ARBA00004968"/>
    </source>
</evidence>
<evidence type="ECO:0000313" key="12">
    <source>
        <dbReference type="EMBL" id="MCR6544560.1"/>
    </source>
</evidence>
<dbReference type="EC" id="3.5.2.5" evidence="7"/>
<dbReference type="Proteomes" id="UP001524944">
    <property type="component" value="Unassembled WGS sequence"/>
</dbReference>
<dbReference type="PANTHER" id="PTHR43668">
    <property type="entry name" value="ALLANTOINASE"/>
    <property type="match status" value="1"/>
</dbReference>
<comment type="similarity">
    <text evidence="4">Belongs to the metallo-dependent hydrolases superfamily. DHOase family. Class I DHOase subfamily.</text>
</comment>
<keyword evidence="8" id="KW-0479">Metal-binding</keyword>
<dbReference type="InterPro" id="IPR017593">
    <property type="entry name" value="Allantoinase"/>
</dbReference>
<keyword evidence="9 12" id="KW-0378">Hydrolase</keyword>
<proteinExistence type="inferred from homology"/>
<dbReference type="EMBL" id="JANPWE010000001">
    <property type="protein sequence ID" value="MCR6544560.1"/>
    <property type="molecule type" value="Genomic_DNA"/>
</dbReference>
<dbReference type="Pfam" id="PF01979">
    <property type="entry name" value="Amidohydro_1"/>
    <property type="match status" value="1"/>
</dbReference>
<dbReference type="RefSeq" id="WP_257912094.1">
    <property type="nucleotide sequence ID" value="NZ_JANPWE010000001.1"/>
</dbReference>
<dbReference type="GO" id="GO:0004038">
    <property type="term" value="F:allantoinase activity"/>
    <property type="evidence" value="ECO:0007669"/>
    <property type="project" value="UniProtKB-EC"/>
</dbReference>
<dbReference type="InterPro" id="IPR050138">
    <property type="entry name" value="DHOase/Allantoinase_Hydrolase"/>
</dbReference>
<evidence type="ECO:0000256" key="7">
    <source>
        <dbReference type="ARBA" id="ARBA00012863"/>
    </source>
</evidence>
<evidence type="ECO:0000256" key="2">
    <source>
        <dbReference type="ARBA" id="ARBA00002368"/>
    </source>
</evidence>
<comment type="function">
    <text evidence="2">Catalyzes the reversible cyclization of carbamoyl aspartate to dihydroorotate.</text>
</comment>
<organism evidence="12 13">
    <name type="scientific">Dehalobacterium formicoaceticum</name>
    <dbReference type="NCBI Taxonomy" id="51515"/>
    <lineage>
        <taxon>Bacteria</taxon>
        <taxon>Bacillati</taxon>
        <taxon>Bacillota</taxon>
        <taxon>Clostridia</taxon>
        <taxon>Eubacteriales</taxon>
        <taxon>Peptococcaceae</taxon>
        <taxon>Dehalobacterium</taxon>
    </lineage>
</organism>
<dbReference type="SUPFAM" id="SSF51338">
    <property type="entry name" value="Composite domain of metallo-dependent hydrolases"/>
    <property type="match status" value="1"/>
</dbReference>
<evidence type="ECO:0000256" key="5">
    <source>
        <dbReference type="ARBA" id="ARBA00010368"/>
    </source>
</evidence>
<dbReference type="PANTHER" id="PTHR43668:SF2">
    <property type="entry name" value="ALLANTOINASE"/>
    <property type="match status" value="1"/>
</dbReference>
<evidence type="ECO:0000256" key="9">
    <source>
        <dbReference type="ARBA" id="ARBA00022801"/>
    </source>
</evidence>
<accession>A0ABT1Y152</accession>
<protein>
    <recommendedName>
        <fullName evidence="7">allantoinase</fullName>
        <ecNumber evidence="7">3.5.2.5</ecNumber>
    </recommendedName>
</protein>
<dbReference type="InterPro" id="IPR006680">
    <property type="entry name" value="Amidohydro-rel"/>
</dbReference>
<keyword evidence="10" id="KW-0862">Zinc</keyword>
<gene>
    <name evidence="12" type="primary">allB</name>
    <name evidence="12" type="ORF">NVS47_03365</name>
</gene>
<dbReference type="NCBIfam" id="TIGR00857">
    <property type="entry name" value="pyrC_multi"/>
    <property type="match status" value="1"/>
</dbReference>
<evidence type="ECO:0000313" key="13">
    <source>
        <dbReference type="Proteomes" id="UP001524944"/>
    </source>
</evidence>
<comment type="caution">
    <text evidence="12">The sequence shown here is derived from an EMBL/GenBank/DDBJ whole genome shotgun (WGS) entry which is preliminary data.</text>
</comment>
<dbReference type="InterPro" id="IPR011059">
    <property type="entry name" value="Metal-dep_hydrolase_composite"/>
</dbReference>
<reference evidence="12 13" key="1">
    <citation type="submission" date="2022-08" db="EMBL/GenBank/DDBJ databases">
        <title>Proteogenomics of the novel Dehalobacterium formicoaceticum strain EZ94 highlights a key role of methyltransferases during anaerobic dichloromethane degradation.</title>
        <authorList>
            <person name="Wasmund K."/>
        </authorList>
    </citation>
    <scope>NUCLEOTIDE SEQUENCE [LARGE SCALE GENOMIC DNA]</scope>
    <source>
        <strain evidence="12 13">EZ94</strain>
    </source>
</reference>
<comment type="pathway">
    <text evidence="3">Nitrogen metabolism; (S)-allantoin degradation; allantoate from (S)-allantoin: step 1/1.</text>
</comment>
<comment type="subunit">
    <text evidence="6">Homotetramer.</text>
</comment>
<keyword evidence="13" id="KW-1185">Reference proteome</keyword>
<dbReference type="Gene3D" id="3.20.20.140">
    <property type="entry name" value="Metal-dependent hydrolases"/>
    <property type="match status" value="1"/>
</dbReference>
<dbReference type="NCBIfam" id="TIGR03178">
    <property type="entry name" value="allantoinase"/>
    <property type="match status" value="1"/>
</dbReference>
<dbReference type="InterPro" id="IPR032466">
    <property type="entry name" value="Metal_Hydrolase"/>
</dbReference>
<dbReference type="InterPro" id="IPR002195">
    <property type="entry name" value="Dihydroorotase_CS"/>
</dbReference>
<evidence type="ECO:0000256" key="6">
    <source>
        <dbReference type="ARBA" id="ARBA00011881"/>
    </source>
</evidence>
<sequence length="464" mass="51261">MKWDHVVKNGLLVDGEKTYPGNIYIQNEKIAAITQGDLPGEAREVTDARGCHVFPGFIDIHVHSREGVLGTSPKEDFYHASMAAAIGGLTTIFDMPNINPPISNAENLKNQVKNFTPKAFVDFALWGICLGKLNMDQLEQLSSAGAIAFKFFWGYAIDTKTFQLVYNYHPSMEHLIPPLDEGEIYQVFQKVAQTGKVLAIHAENFALIQALTQEVAKSGAKDYEAFLKGRPNLAEETTIQTGISFAKEAGTKLHILHVTTKEGVGLIREARAKGYPITGETCPHYLYLCDEDFPRLGSLMKVYPPIRRREDQEMLWQGLNEGTLPVLSSDHAPHTEEEKKLDLWQAPAGITGVETMVPLMLHGVNQGKLTVNQLAKLLSEHPARIFGLYPEKGSLQVGTDADLTLVDLKLETRIKKEKLHSKTKVTPYEGMKLQGAPVQTIVRGKTVAKDGEIVGIPGGKFIHS</sequence>
<dbReference type="Gene3D" id="2.30.40.10">
    <property type="entry name" value="Urease, subunit C, domain 1"/>
    <property type="match status" value="1"/>
</dbReference>
<evidence type="ECO:0000259" key="11">
    <source>
        <dbReference type="Pfam" id="PF01979"/>
    </source>
</evidence>
<evidence type="ECO:0000256" key="8">
    <source>
        <dbReference type="ARBA" id="ARBA00022723"/>
    </source>
</evidence>
<comment type="similarity">
    <text evidence="5">Belongs to the metallo-dependent hydrolases superfamily. Allantoinase family.</text>
</comment>
<comment type="cofactor">
    <cofactor evidence="1">
        <name>Zn(2+)</name>
        <dbReference type="ChEBI" id="CHEBI:29105"/>
    </cofactor>
</comment>
<feature type="domain" description="Amidohydrolase-related" evidence="11">
    <location>
        <begin position="53"/>
        <end position="447"/>
    </location>
</feature>
<dbReference type="SUPFAM" id="SSF51556">
    <property type="entry name" value="Metallo-dependent hydrolases"/>
    <property type="match status" value="1"/>
</dbReference>
<evidence type="ECO:0000256" key="10">
    <source>
        <dbReference type="ARBA" id="ARBA00022833"/>
    </source>
</evidence>
<name>A0ABT1Y152_9FIRM</name>
<evidence type="ECO:0000256" key="1">
    <source>
        <dbReference type="ARBA" id="ARBA00001947"/>
    </source>
</evidence>